<dbReference type="InterPro" id="IPR012337">
    <property type="entry name" value="RNaseH-like_sf"/>
</dbReference>
<dbReference type="NCBIfam" id="NF033539">
    <property type="entry name" value="transpos_IS1380"/>
    <property type="match status" value="1"/>
</dbReference>
<protein>
    <recommendedName>
        <fullName evidence="1">Transposase DDE domain-containing protein</fullName>
    </recommendedName>
</protein>
<dbReference type="InterPro" id="IPR025668">
    <property type="entry name" value="Tnp_DDE_dom"/>
</dbReference>
<dbReference type="AlphaFoldDB" id="A0A0F9CN30"/>
<dbReference type="InterPro" id="IPR047960">
    <property type="entry name" value="Transpos_IS1380"/>
</dbReference>
<gene>
    <name evidence="2" type="ORF">LCGC14_2304030</name>
</gene>
<sequence length="437" mass="49393">MTDCTFSGLEFPVCRKRRVEADFSGGDITSNGGVLLLRQVDRLSGLTPSVARRLTDARQKGKVEHRFAAMLRQRVFALALGYEDVNDHADLRHDLALQTAAERDRALASPSTLSRFENAAGRDWAKSIHEVLVNNFIASHLESPEELILDFDATDDAVHGRQVGRFFHGYYDHYCFLPLYVFCGERLLVSYLRPSKIDGAKHAWAILSLLVKRLRQAWPGVRIVFRGDSGFCRHRMLSWCERHGVGYIVGLAKNARLDDLAASWMETAAKGFEISGVKQRRFGELRYAAGTWKTERRVIARIEHGAKGANPRYIVTNLDGEAQDLYENLYCQRGDMENRIKEQQLDLFADRTSCHGWWANQFRLLLSSMAYALIETIRRLGLAGTEMARAQAGTIRLKLLKIGAVIVRNTRRVRVHLSSACPDKALFMLVAERLTPG</sequence>
<accession>A0A0F9CN30</accession>
<evidence type="ECO:0000259" key="1">
    <source>
        <dbReference type="Pfam" id="PF13701"/>
    </source>
</evidence>
<comment type="caution">
    <text evidence="2">The sequence shown here is derived from an EMBL/GenBank/DDBJ whole genome shotgun (WGS) entry which is preliminary data.</text>
</comment>
<dbReference type="EMBL" id="LAZR01032546">
    <property type="protein sequence ID" value="KKL50584.1"/>
    <property type="molecule type" value="Genomic_DNA"/>
</dbReference>
<reference evidence="2" key="1">
    <citation type="journal article" date="2015" name="Nature">
        <title>Complex archaea that bridge the gap between prokaryotes and eukaryotes.</title>
        <authorList>
            <person name="Spang A."/>
            <person name="Saw J.H."/>
            <person name="Jorgensen S.L."/>
            <person name="Zaremba-Niedzwiedzka K."/>
            <person name="Martijn J."/>
            <person name="Lind A.E."/>
            <person name="van Eijk R."/>
            <person name="Schleper C."/>
            <person name="Guy L."/>
            <person name="Ettema T.J."/>
        </authorList>
    </citation>
    <scope>NUCLEOTIDE SEQUENCE</scope>
</reference>
<dbReference type="Pfam" id="PF13701">
    <property type="entry name" value="DDE_Tnp_1_4"/>
    <property type="match status" value="1"/>
</dbReference>
<dbReference type="SUPFAM" id="SSF53098">
    <property type="entry name" value="Ribonuclease H-like"/>
    <property type="match status" value="1"/>
</dbReference>
<organism evidence="2">
    <name type="scientific">marine sediment metagenome</name>
    <dbReference type="NCBI Taxonomy" id="412755"/>
    <lineage>
        <taxon>unclassified sequences</taxon>
        <taxon>metagenomes</taxon>
        <taxon>ecological metagenomes</taxon>
    </lineage>
</organism>
<name>A0A0F9CN30_9ZZZZ</name>
<feature type="domain" description="Transposase DDE" evidence="1">
    <location>
        <begin position="11"/>
        <end position="435"/>
    </location>
</feature>
<proteinExistence type="predicted"/>
<evidence type="ECO:0000313" key="2">
    <source>
        <dbReference type="EMBL" id="KKL50584.1"/>
    </source>
</evidence>